<sequence>MSTASALLVRFVHVSGMALLLGGSVFVWYACRTAGVGDSRLRLATGYEWVFWGTMAAMLVTGVGNLGTLGAPGPATRWGSVLTLKLGVVAVFVVGSFLRTFVVLTVERHGISALRRLTLGQFYGATAWLLVLLVGLAEVLAHG</sequence>
<feature type="transmembrane region" description="Helical" evidence="1">
    <location>
        <begin position="122"/>
        <end position="141"/>
    </location>
</feature>
<dbReference type="AlphaFoldDB" id="A0A1H7JD89"/>
<reference evidence="2 3" key="1">
    <citation type="submission" date="2016-10" db="EMBL/GenBank/DDBJ databases">
        <authorList>
            <person name="de Groot N.N."/>
        </authorList>
    </citation>
    <scope>NUCLEOTIDE SEQUENCE [LARGE SCALE GENOMIC DNA]</scope>
    <source>
        <strain evidence="2 3">CDM_5</strain>
    </source>
</reference>
<protein>
    <recommendedName>
        <fullName evidence="4">Copper resistance protein D</fullName>
    </recommendedName>
</protein>
<accession>A0A1H7JD89</accession>
<proteinExistence type="predicted"/>
<dbReference type="OrthoDB" id="205725at2157"/>
<organism evidence="2 3">
    <name type="scientific">Haloferax larsenii</name>
    <dbReference type="NCBI Taxonomy" id="302484"/>
    <lineage>
        <taxon>Archaea</taxon>
        <taxon>Methanobacteriati</taxon>
        <taxon>Methanobacteriota</taxon>
        <taxon>Stenosarchaea group</taxon>
        <taxon>Halobacteria</taxon>
        <taxon>Halobacteriales</taxon>
        <taxon>Haloferacaceae</taxon>
        <taxon>Haloferax</taxon>
    </lineage>
</organism>
<evidence type="ECO:0000313" key="2">
    <source>
        <dbReference type="EMBL" id="SEK72568.1"/>
    </source>
</evidence>
<evidence type="ECO:0000256" key="1">
    <source>
        <dbReference type="SAM" id="Phobius"/>
    </source>
</evidence>
<feature type="transmembrane region" description="Helical" evidence="1">
    <location>
        <begin position="7"/>
        <end position="29"/>
    </location>
</feature>
<feature type="transmembrane region" description="Helical" evidence="1">
    <location>
        <begin position="49"/>
        <end position="70"/>
    </location>
</feature>
<feature type="transmembrane region" description="Helical" evidence="1">
    <location>
        <begin position="82"/>
        <end position="102"/>
    </location>
</feature>
<keyword evidence="1" id="KW-0812">Transmembrane</keyword>
<keyword evidence="1" id="KW-0472">Membrane</keyword>
<dbReference type="EMBL" id="FOAD01000001">
    <property type="protein sequence ID" value="SEK72568.1"/>
    <property type="molecule type" value="Genomic_DNA"/>
</dbReference>
<dbReference type="RefSeq" id="WP_074792557.1">
    <property type="nucleotide sequence ID" value="NZ_FOAD01000001.1"/>
</dbReference>
<name>A0A1H7JD89_HALLR</name>
<gene>
    <name evidence="2" type="ORF">SAMN04488691_1011166</name>
</gene>
<dbReference type="Proteomes" id="UP000183894">
    <property type="component" value="Unassembled WGS sequence"/>
</dbReference>
<evidence type="ECO:0000313" key="3">
    <source>
        <dbReference type="Proteomes" id="UP000183894"/>
    </source>
</evidence>
<evidence type="ECO:0008006" key="4">
    <source>
        <dbReference type="Google" id="ProtNLM"/>
    </source>
</evidence>
<keyword evidence="1" id="KW-1133">Transmembrane helix</keyword>